<feature type="domain" description="Calponin-homology (CH)" evidence="3">
    <location>
        <begin position="1929"/>
        <end position="2035"/>
    </location>
</feature>
<evidence type="ECO:0000256" key="2">
    <source>
        <dbReference type="SAM" id="MobiDB-lite"/>
    </source>
</evidence>
<evidence type="ECO:0000313" key="5">
    <source>
        <dbReference type="RefSeq" id="XP_064074268.1"/>
    </source>
</evidence>
<accession>A0ABM4ASJ0</accession>
<dbReference type="SUPFAM" id="SSF47576">
    <property type="entry name" value="Calponin-homology domain, CH-domain"/>
    <property type="match status" value="1"/>
</dbReference>
<keyword evidence="4" id="KW-1185">Reference proteome</keyword>
<feature type="compositionally biased region" description="Pro residues" evidence="2">
    <location>
        <begin position="1740"/>
        <end position="1757"/>
    </location>
</feature>
<evidence type="ECO:0000256" key="1">
    <source>
        <dbReference type="SAM" id="Coils"/>
    </source>
</evidence>
<feature type="compositionally biased region" description="Polar residues" evidence="2">
    <location>
        <begin position="861"/>
        <end position="875"/>
    </location>
</feature>
<feature type="region of interest" description="Disordered" evidence="2">
    <location>
        <begin position="202"/>
        <end position="231"/>
    </location>
</feature>
<feature type="region of interest" description="Disordered" evidence="2">
    <location>
        <begin position="61"/>
        <end position="129"/>
    </location>
</feature>
<organism evidence="4 5">
    <name type="scientific">Vanessa tameamea</name>
    <name type="common">Kamehameha butterfly</name>
    <dbReference type="NCBI Taxonomy" id="334116"/>
    <lineage>
        <taxon>Eukaryota</taxon>
        <taxon>Metazoa</taxon>
        <taxon>Ecdysozoa</taxon>
        <taxon>Arthropoda</taxon>
        <taxon>Hexapoda</taxon>
        <taxon>Insecta</taxon>
        <taxon>Pterygota</taxon>
        <taxon>Neoptera</taxon>
        <taxon>Endopterygota</taxon>
        <taxon>Lepidoptera</taxon>
        <taxon>Glossata</taxon>
        <taxon>Ditrysia</taxon>
        <taxon>Papilionoidea</taxon>
        <taxon>Nymphalidae</taxon>
        <taxon>Nymphalinae</taxon>
        <taxon>Vanessa</taxon>
    </lineage>
</organism>
<dbReference type="RefSeq" id="XP_064074268.1">
    <property type="nucleotide sequence ID" value="XM_064218198.1"/>
</dbReference>
<feature type="coiled-coil region" evidence="1">
    <location>
        <begin position="567"/>
        <end position="622"/>
    </location>
</feature>
<keyword evidence="1" id="KW-0175">Coiled coil</keyword>
<feature type="coiled-coil region" evidence="1">
    <location>
        <begin position="337"/>
        <end position="398"/>
    </location>
</feature>
<dbReference type="PANTHER" id="PTHR23167">
    <property type="entry name" value="CALPONIN HOMOLOGY DOMAIN-CONTAINING PROTEIN DDB_G0272472-RELATED"/>
    <property type="match status" value="1"/>
</dbReference>
<feature type="compositionally biased region" description="Basic and acidic residues" evidence="2">
    <location>
        <begin position="1633"/>
        <end position="1643"/>
    </location>
</feature>
<dbReference type="InterPro" id="IPR036872">
    <property type="entry name" value="CH_dom_sf"/>
</dbReference>
<feature type="region of interest" description="Disordered" evidence="2">
    <location>
        <begin position="1727"/>
        <end position="1760"/>
    </location>
</feature>
<evidence type="ECO:0000259" key="3">
    <source>
        <dbReference type="PROSITE" id="PS50021"/>
    </source>
</evidence>
<dbReference type="PROSITE" id="PS50021">
    <property type="entry name" value="CH"/>
    <property type="match status" value="1"/>
</dbReference>
<feature type="region of interest" description="Disordered" evidence="2">
    <location>
        <begin position="438"/>
        <end position="460"/>
    </location>
</feature>
<gene>
    <name evidence="5" type="primary">LOC113399571</name>
</gene>
<dbReference type="SMART" id="SM00033">
    <property type="entry name" value="CH"/>
    <property type="match status" value="1"/>
</dbReference>
<feature type="coiled-coil region" evidence="1">
    <location>
        <begin position="488"/>
        <end position="515"/>
    </location>
</feature>
<dbReference type="Gene3D" id="1.10.418.10">
    <property type="entry name" value="Calponin-like domain"/>
    <property type="match status" value="1"/>
</dbReference>
<proteinExistence type="predicted"/>
<feature type="region of interest" description="Disordered" evidence="2">
    <location>
        <begin position="859"/>
        <end position="888"/>
    </location>
</feature>
<feature type="compositionally biased region" description="Polar residues" evidence="2">
    <location>
        <begin position="1855"/>
        <end position="1864"/>
    </location>
</feature>
<feature type="region of interest" description="Disordered" evidence="2">
    <location>
        <begin position="1286"/>
        <end position="1306"/>
    </location>
</feature>
<reference evidence="5" key="1">
    <citation type="submission" date="2025-08" db="UniProtKB">
        <authorList>
            <consortium name="RefSeq"/>
        </authorList>
    </citation>
    <scope>IDENTIFICATION</scope>
    <source>
        <tissue evidence="5">Whole body</tissue>
    </source>
</reference>
<sequence>MSCENIEEVMQQKVPKVPSNIKVQQPQSSSFIRKGIAANFFKTTFSSRSKAVPTATSFSVQETNKIGSAETKPVTRNRPRTVPQTETKIRRRNSERNLSLRIEKTLESPRPLSNTPTTPDYGGSRTVKNDLSSNVLKILKKAPAPPKPAPKTPDSLLPPSLKPKVPEKVKLKREKYVNNNTVWTNANVKSEKKIPLINIRGPSQGKQEATLKGAPSVSSLDSKHHKVAPAREKTHKIFGSKEKLHKAHKKKDLGNNNAVLEDPELREGLEFEDGQDRDHDYGSAEELGVGSVDERGSQECISLPVTLNADHMPGFQEVELRPRVPSEVSLTSGVRELESLRRELEASAMERAQLQARVDELLERANEADRLRAELERLKNHESEREAALERLADENGALRARLRGVAHSPLSDSEKRQLLLAPAPRRMHSSAPASIALAHNGEGDSGEASTPEWDKHSSSSLSEVSVACLQDRILQMEEHHYSTSEELQATLAELADLQSQLADAHADNERLADEKQVLLESLCRQTEKLEDSRTKVDTLQELLMREGVEPETVVSGDVDQQLFAVLKVSQEERRLLLSKQEQLEADLNQTKTTLEEKTKENESLTERIRSLELTAERAEAERCQWEQEAGAAREAAVARQQQITTLGDLLAAAQAQLAGAAEGAAAAEAAATAAARREADARAHALAERLAHAQRQLDRAHSDARKLHDDALVSRNTAKSTISELEFQLEQLRQEKSALQGELQTLQENSSELQIQVQVATDEKLALMSRAGEALARAADLERQLQDSRARLAQVTRDRERDEAEWKQFQSDLLMTVRVANDFKTEAQRELERLVSENKIARDRIRLLEDQMHSLKGVVSQESMDSTQNYSDGRSLSKDSESFDSNSECSSIDVFKNIRSRYLSRVHSVNELPKVESLVDQAFFKNISQSDSEECASNELKLEIDNVTTDETNDDDSYKSSFDNRDDYQSQVLAEAVLTPIATKGLKRQDALDVFAKKINRQDALNNFADPINDNDNYNSRSESDNIKRIGQNTIFNKNLSNLFNGKQKSYSTDNLNTNSEFKNALTEATSIEFFDNTYSLSKSSLLSDGSDSVFFSPLETNNNVIHVNNNNKYIKNINKTDSAKDISSETIEGKVLNLPVVKAESILPFPYPEDISCKRKSDAAYDIYRQPSERGTDLNKTIENDFKKANEELKVNFKAALDRISGNDNLTTSNFLCLSDTTPDSNILEIDNNLDIVDNFVPVKRLSTFKGEENIVQQNDSINNVKEKYVIDFFEDNVTEEFQSNESSQVKNNDKVPQSVSSLKSEKLCNDNITPEEGETNLRSTKSVDSIERNNLNDPKTIQAPLDDNVSYHLKINTVTDFDPPDVSYAVETRDNKPNYVDNKVKTLLTPIKLVNSNVDRSPTPIILSPVLIQPIFFQPNNALLEFNLTNDTKKGTVYYDDIDQVINKENSTKDSESKRRGIYQKNTKTKPLPFLTLKKFGSNENVMESKSSSPNKSPTKTVVRLSKTPEWLMDNQYYQPLQNVPFLINTAQTFVKDTLPKPELPPKRINSNPFTPFERSKQIQEQENYYEEIGEPIALAQTINVADDEKISNKTSTAEDFKNVTREELLKVPRRPKRSKNHETTVPSKSKCDESAEKGMDTMTKSVISLSRTPSANENAKKSGSVSDIVQNLAKNQVEPVPQVPLRKLSLQSQKSPNTDIDTGSLPRLRKTYHWKTLEHKRLSHPIRSLNDTSPSRPLPIPPRTEETPPPPPLLSSASLQDIMATAASHRRTKGVSRQDSRLSVKSLIESIENAAKAAKQSPATTPVTEWPQVQTTVTNTSTNIKNGMSEPPPATNGTANYSAKPPAPRNNRPSPITTETAASGANMTNMANMSSMANIANMPDEQRALATLQQKAMESFVRRNSYGDICERKDPLNALQVKNGGSKRNALLKWCQQKTTGYNNIDITNFSSSWNDGLAVCALLHSYLGEARVPYASLSPHDKRTNFSVAFAAAESVGIPTTLNIQDMIQQERPDWQQVMAYVTSIYKHFET</sequence>
<feature type="region of interest" description="Disordered" evidence="2">
    <location>
        <begin position="1608"/>
        <end position="1643"/>
    </location>
</feature>
<dbReference type="InterPro" id="IPR001715">
    <property type="entry name" value="CH_dom"/>
</dbReference>
<dbReference type="Proteomes" id="UP001652626">
    <property type="component" value="Chromosome 21"/>
</dbReference>
<feature type="compositionally biased region" description="Low complexity" evidence="2">
    <location>
        <begin position="152"/>
        <end position="163"/>
    </location>
</feature>
<protein>
    <submittedName>
        <fullName evidence="5">Uncharacterized protein LOC113399571 isoform X4</fullName>
    </submittedName>
</protein>
<evidence type="ECO:0000313" key="4">
    <source>
        <dbReference type="Proteomes" id="UP001652626"/>
    </source>
</evidence>
<dbReference type="GeneID" id="113399571"/>
<feature type="compositionally biased region" description="Polar residues" evidence="2">
    <location>
        <begin position="1286"/>
        <end position="1305"/>
    </location>
</feature>
<name>A0ABM4ASJ0_VANTA</name>
<dbReference type="Pfam" id="PF00307">
    <property type="entry name" value="CH"/>
    <property type="match status" value="1"/>
</dbReference>
<feature type="region of interest" description="Disordered" evidence="2">
    <location>
        <begin position="141"/>
        <end position="164"/>
    </location>
</feature>
<feature type="compositionally biased region" description="Low complexity" evidence="2">
    <location>
        <begin position="1816"/>
        <end position="1827"/>
    </location>
</feature>
<dbReference type="InterPro" id="IPR050540">
    <property type="entry name" value="F-actin_Monoox_Mical"/>
</dbReference>
<feature type="coiled-coil region" evidence="1">
    <location>
        <begin position="677"/>
        <end position="852"/>
    </location>
</feature>
<dbReference type="CDD" id="cd21199">
    <property type="entry name" value="CH_CYTS"/>
    <property type="match status" value="1"/>
</dbReference>
<feature type="region of interest" description="Disordered" evidence="2">
    <location>
        <begin position="1800"/>
        <end position="1868"/>
    </location>
</feature>
<dbReference type="PANTHER" id="PTHR23167:SF69">
    <property type="entry name" value="FI18193P1"/>
    <property type="match status" value="1"/>
</dbReference>